<accession>A0AAJ0DGC8</accession>
<reference evidence="2" key="1">
    <citation type="submission" date="2023-04" db="EMBL/GenBank/DDBJ databases">
        <title>Black Yeasts Isolated from many extreme environments.</title>
        <authorList>
            <person name="Coleine C."/>
            <person name="Stajich J.E."/>
            <person name="Selbmann L."/>
        </authorList>
    </citation>
    <scope>NUCLEOTIDE SEQUENCE</scope>
    <source>
        <strain evidence="2">CCFEE 5312</strain>
    </source>
</reference>
<protein>
    <submittedName>
        <fullName evidence="2">Uncharacterized protein</fullName>
    </submittedName>
</protein>
<gene>
    <name evidence="2" type="ORF">LTR09_005493</name>
</gene>
<name>A0AAJ0DGC8_9PEZI</name>
<feature type="region of interest" description="Disordered" evidence="1">
    <location>
        <begin position="1"/>
        <end position="39"/>
    </location>
</feature>
<evidence type="ECO:0000313" key="2">
    <source>
        <dbReference type="EMBL" id="KAK3053324.1"/>
    </source>
</evidence>
<dbReference type="EMBL" id="JAWDJX010000016">
    <property type="protein sequence ID" value="KAK3053324.1"/>
    <property type="molecule type" value="Genomic_DNA"/>
</dbReference>
<evidence type="ECO:0000313" key="3">
    <source>
        <dbReference type="Proteomes" id="UP001271007"/>
    </source>
</evidence>
<organism evidence="2 3">
    <name type="scientific">Extremus antarcticus</name>
    <dbReference type="NCBI Taxonomy" id="702011"/>
    <lineage>
        <taxon>Eukaryota</taxon>
        <taxon>Fungi</taxon>
        <taxon>Dikarya</taxon>
        <taxon>Ascomycota</taxon>
        <taxon>Pezizomycotina</taxon>
        <taxon>Dothideomycetes</taxon>
        <taxon>Dothideomycetidae</taxon>
        <taxon>Mycosphaerellales</taxon>
        <taxon>Extremaceae</taxon>
        <taxon>Extremus</taxon>
    </lineage>
</organism>
<feature type="compositionally biased region" description="Polar residues" evidence="1">
    <location>
        <begin position="21"/>
        <end position="39"/>
    </location>
</feature>
<feature type="compositionally biased region" description="Basic and acidic residues" evidence="1">
    <location>
        <begin position="7"/>
        <end position="18"/>
    </location>
</feature>
<sequence length="248" mass="28044">MARPKRKTSEPSEVDRRVKSSKQGTNSNSAGLEVPTASSQASQKASRFLSLPRELRDHIYSFVARDLTATLYTRGRGNLTCPAAITLVNKQIRSEVMSVLCLEAGSIVAEVVNFDFRHLVTFYNRLSEREHKHLLGMSQGQEKRHIVVRLAFTYGYSEYTAEDLLKRWVKRVAHPNKQGTEVYCSYEVAKPHHGFGTNGMQGWRYIRQLQHGSIAMKEGVQKEELDKVLAPVVIEHDAGFSHYHCLGV</sequence>
<keyword evidence="3" id="KW-1185">Reference proteome</keyword>
<dbReference type="Proteomes" id="UP001271007">
    <property type="component" value="Unassembled WGS sequence"/>
</dbReference>
<dbReference type="PANTHER" id="PTHR42085">
    <property type="entry name" value="F-BOX DOMAIN-CONTAINING PROTEIN"/>
    <property type="match status" value="1"/>
</dbReference>
<comment type="caution">
    <text evidence="2">The sequence shown here is derived from an EMBL/GenBank/DDBJ whole genome shotgun (WGS) entry which is preliminary data.</text>
</comment>
<proteinExistence type="predicted"/>
<dbReference type="PANTHER" id="PTHR42085:SF1">
    <property type="entry name" value="F-BOX DOMAIN-CONTAINING PROTEIN"/>
    <property type="match status" value="1"/>
</dbReference>
<dbReference type="InterPro" id="IPR038883">
    <property type="entry name" value="AN11006-like"/>
</dbReference>
<evidence type="ECO:0000256" key="1">
    <source>
        <dbReference type="SAM" id="MobiDB-lite"/>
    </source>
</evidence>
<dbReference type="AlphaFoldDB" id="A0AAJ0DGC8"/>